<name>A0A8J3RXL6_PLARO</name>
<gene>
    <name evidence="2" type="ORF">Pro02_15310</name>
</gene>
<keyword evidence="3" id="KW-1185">Reference proteome</keyword>
<sequence>MLHSVFPYGLAVTAIILIAATQTHTAMQEIPVTVNDDAVPAALHQFGPFVSGRVLSVALFFGLSALVFATLAVKLRAAWNRVPDSLGARRRSPLISPLTGLSGLAYLAGLVLTYLRDPVRDYRDQPVALDDGLTAMPFDMGATAPGWYLPALAVTLLAAAVTQGVAVVLVVRDPITGDVP</sequence>
<evidence type="ECO:0000313" key="2">
    <source>
        <dbReference type="EMBL" id="GIH83123.1"/>
    </source>
</evidence>
<dbReference type="Proteomes" id="UP000655044">
    <property type="component" value="Unassembled WGS sequence"/>
</dbReference>
<keyword evidence="1" id="KW-0472">Membrane</keyword>
<evidence type="ECO:0000313" key="3">
    <source>
        <dbReference type="Proteomes" id="UP000655044"/>
    </source>
</evidence>
<proteinExistence type="predicted"/>
<evidence type="ECO:0000256" key="1">
    <source>
        <dbReference type="SAM" id="Phobius"/>
    </source>
</evidence>
<protein>
    <submittedName>
        <fullName evidence="2">Uncharacterized protein</fullName>
    </submittedName>
</protein>
<accession>A0A8J3RXL6</accession>
<feature type="transmembrane region" description="Helical" evidence="1">
    <location>
        <begin position="94"/>
        <end position="115"/>
    </location>
</feature>
<keyword evidence="1" id="KW-0812">Transmembrane</keyword>
<dbReference type="EMBL" id="BOOI01000011">
    <property type="protein sequence ID" value="GIH83123.1"/>
    <property type="molecule type" value="Genomic_DNA"/>
</dbReference>
<comment type="caution">
    <text evidence="2">The sequence shown here is derived from an EMBL/GenBank/DDBJ whole genome shotgun (WGS) entry which is preliminary data.</text>
</comment>
<dbReference type="AlphaFoldDB" id="A0A8J3RXL6"/>
<feature type="transmembrane region" description="Helical" evidence="1">
    <location>
        <begin position="52"/>
        <end position="73"/>
    </location>
</feature>
<reference evidence="2" key="1">
    <citation type="submission" date="2021-01" db="EMBL/GenBank/DDBJ databases">
        <title>Whole genome shotgun sequence of Planobispora rosea NBRC 15558.</title>
        <authorList>
            <person name="Komaki H."/>
            <person name="Tamura T."/>
        </authorList>
    </citation>
    <scope>NUCLEOTIDE SEQUENCE</scope>
    <source>
        <strain evidence="2">NBRC 15558</strain>
    </source>
</reference>
<keyword evidence="1" id="KW-1133">Transmembrane helix</keyword>
<organism evidence="2 3">
    <name type="scientific">Planobispora rosea</name>
    <dbReference type="NCBI Taxonomy" id="35762"/>
    <lineage>
        <taxon>Bacteria</taxon>
        <taxon>Bacillati</taxon>
        <taxon>Actinomycetota</taxon>
        <taxon>Actinomycetes</taxon>
        <taxon>Streptosporangiales</taxon>
        <taxon>Streptosporangiaceae</taxon>
        <taxon>Planobispora</taxon>
    </lineage>
</organism>
<feature type="transmembrane region" description="Helical" evidence="1">
    <location>
        <begin position="147"/>
        <end position="171"/>
    </location>
</feature>